<feature type="region of interest" description="Disordered" evidence="1">
    <location>
        <begin position="1"/>
        <end position="25"/>
    </location>
</feature>
<organism evidence="2 3">
    <name type="scientific">Discina gigas</name>
    <dbReference type="NCBI Taxonomy" id="1032678"/>
    <lineage>
        <taxon>Eukaryota</taxon>
        <taxon>Fungi</taxon>
        <taxon>Dikarya</taxon>
        <taxon>Ascomycota</taxon>
        <taxon>Pezizomycotina</taxon>
        <taxon>Pezizomycetes</taxon>
        <taxon>Pezizales</taxon>
        <taxon>Discinaceae</taxon>
        <taxon>Discina</taxon>
    </lineage>
</organism>
<proteinExistence type="predicted"/>
<evidence type="ECO:0000256" key="1">
    <source>
        <dbReference type="SAM" id="MobiDB-lite"/>
    </source>
</evidence>
<feature type="compositionally biased region" description="Pro residues" evidence="1">
    <location>
        <begin position="1"/>
        <end position="11"/>
    </location>
</feature>
<reference evidence="2 3" key="1">
    <citation type="submission" date="2024-02" db="EMBL/GenBank/DDBJ databases">
        <title>Discinaceae phylogenomics.</title>
        <authorList>
            <person name="Dirks A.C."/>
            <person name="James T.Y."/>
        </authorList>
    </citation>
    <scope>NUCLEOTIDE SEQUENCE [LARGE SCALE GENOMIC DNA]</scope>
    <source>
        <strain evidence="2 3">ACD0624</strain>
    </source>
</reference>
<keyword evidence="3" id="KW-1185">Reference proteome</keyword>
<dbReference type="Proteomes" id="UP001447188">
    <property type="component" value="Unassembled WGS sequence"/>
</dbReference>
<name>A0ABR3GAF5_9PEZI</name>
<dbReference type="EMBL" id="JBBBZM010000163">
    <property type="protein sequence ID" value="KAL0632546.1"/>
    <property type="molecule type" value="Genomic_DNA"/>
</dbReference>
<gene>
    <name evidence="2" type="ORF">Q9L58_008567</name>
</gene>
<sequence length="83" mass="9144">MSLLTPHPPPVARRRRTAFSSTRIIPTLRRHETMLFGDALNPVPCQSQENHDESSEEEEEERGGTQSSAGTSQESVAVAPKES</sequence>
<evidence type="ECO:0000313" key="3">
    <source>
        <dbReference type="Proteomes" id="UP001447188"/>
    </source>
</evidence>
<comment type="caution">
    <text evidence="2">The sequence shown here is derived from an EMBL/GenBank/DDBJ whole genome shotgun (WGS) entry which is preliminary data.</text>
</comment>
<evidence type="ECO:0000313" key="2">
    <source>
        <dbReference type="EMBL" id="KAL0632546.1"/>
    </source>
</evidence>
<accession>A0ABR3GAF5</accession>
<feature type="region of interest" description="Disordered" evidence="1">
    <location>
        <begin position="40"/>
        <end position="83"/>
    </location>
</feature>
<feature type="compositionally biased region" description="Polar residues" evidence="1">
    <location>
        <begin position="64"/>
        <end position="75"/>
    </location>
</feature>
<protein>
    <submittedName>
        <fullName evidence="2">Uncharacterized protein</fullName>
    </submittedName>
</protein>